<keyword evidence="4 6" id="KW-0808">Transferase</keyword>
<keyword evidence="3 6" id="KW-0032">Aminotransferase</keyword>
<keyword evidence="5" id="KW-0663">Pyridoxal phosphate</keyword>
<reference evidence="8" key="1">
    <citation type="submission" date="2023-06" db="EMBL/GenBank/DDBJ databases">
        <title>Genomic of Parafulvivirga corallium.</title>
        <authorList>
            <person name="Wang G."/>
        </authorList>
    </citation>
    <scope>NUCLEOTIDE SEQUENCE</scope>
    <source>
        <strain evidence="8">BMA10</strain>
    </source>
</reference>
<dbReference type="Gene3D" id="3.90.1150.10">
    <property type="entry name" value="Aspartate Aminotransferase, domain 1"/>
    <property type="match status" value="1"/>
</dbReference>
<proteinExistence type="inferred from homology"/>
<evidence type="ECO:0000256" key="2">
    <source>
        <dbReference type="ARBA" id="ARBA00007441"/>
    </source>
</evidence>
<organism evidence="8 9">
    <name type="scientific">Splendidivirga corallicola</name>
    <dbReference type="NCBI Taxonomy" id="3051826"/>
    <lineage>
        <taxon>Bacteria</taxon>
        <taxon>Pseudomonadati</taxon>
        <taxon>Bacteroidota</taxon>
        <taxon>Cytophagia</taxon>
        <taxon>Cytophagales</taxon>
        <taxon>Splendidivirgaceae</taxon>
        <taxon>Splendidivirga</taxon>
    </lineage>
</organism>
<keyword evidence="9" id="KW-1185">Reference proteome</keyword>
<feature type="domain" description="Aminotransferase class I/classII large" evidence="7">
    <location>
        <begin position="36"/>
        <end position="387"/>
    </location>
</feature>
<dbReference type="EC" id="2.6.1.-" evidence="6"/>
<dbReference type="SUPFAM" id="SSF53383">
    <property type="entry name" value="PLP-dependent transferases"/>
    <property type="match status" value="1"/>
</dbReference>
<comment type="similarity">
    <text evidence="2 6">Belongs to the class-I pyridoxal-phosphate-dependent aminotransferase family.</text>
</comment>
<dbReference type="PROSITE" id="PS00105">
    <property type="entry name" value="AA_TRANSFER_CLASS_1"/>
    <property type="match status" value="1"/>
</dbReference>
<evidence type="ECO:0000256" key="3">
    <source>
        <dbReference type="ARBA" id="ARBA00022576"/>
    </source>
</evidence>
<dbReference type="CDD" id="cd00609">
    <property type="entry name" value="AAT_like"/>
    <property type="match status" value="1"/>
</dbReference>
<evidence type="ECO:0000256" key="6">
    <source>
        <dbReference type="RuleBase" id="RU000481"/>
    </source>
</evidence>
<evidence type="ECO:0000313" key="9">
    <source>
        <dbReference type="Proteomes" id="UP001172082"/>
    </source>
</evidence>
<evidence type="ECO:0000256" key="4">
    <source>
        <dbReference type="ARBA" id="ARBA00022679"/>
    </source>
</evidence>
<dbReference type="InterPro" id="IPR015421">
    <property type="entry name" value="PyrdxlP-dep_Trfase_major"/>
</dbReference>
<dbReference type="InterPro" id="IPR004838">
    <property type="entry name" value="NHTrfase_class1_PyrdxlP-BS"/>
</dbReference>
<dbReference type="EMBL" id="JAUJEA010000010">
    <property type="protein sequence ID" value="MDN5204291.1"/>
    <property type="molecule type" value="Genomic_DNA"/>
</dbReference>
<dbReference type="Proteomes" id="UP001172082">
    <property type="component" value="Unassembled WGS sequence"/>
</dbReference>
<comment type="caution">
    <text evidence="8">The sequence shown here is derived from an EMBL/GenBank/DDBJ whole genome shotgun (WGS) entry which is preliminary data.</text>
</comment>
<dbReference type="InterPro" id="IPR050596">
    <property type="entry name" value="AspAT/PAT-like"/>
</dbReference>
<dbReference type="PANTHER" id="PTHR46383:SF1">
    <property type="entry name" value="ASPARTATE AMINOTRANSFERASE"/>
    <property type="match status" value="1"/>
</dbReference>
<comment type="cofactor">
    <cofactor evidence="1 6">
        <name>pyridoxal 5'-phosphate</name>
        <dbReference type="ChEBI" id="CHEBI:597326"/>
    </cofactor>
</comment>
<sequence length="394" mass="44049">MEDINMLSERVISSEESSTVRIADKAKYLRENGNDVFDFSAGRAFEPTPNYVMEGAVKALRSGDTHQTMAKGTTAYRNACAKKLARENGIVADPETEIVASMGCKQGLTISLLALLNPGDEVIVEDPCFVSYKQTVHYLGGQPVAVPLLPENNFRWKKEQLLEAVSPKTKAIIVCSPHNPTGVVHTLEDLEEIASVARENNIFVIMDEPYERMVWGGRKHINMANVPGMRDLTITLMSLTKSFSMGGWRIGFVHANKRLTRQLEKLQQHLITCVSSFVQAGGTIAFGQEPHDEVLQYWKEWEKKVEYFTQALNEIDGFKCAMPEGGFYGWVDITELDISSDRFADQLLEEEKVAVIPGSSFGKIGDDYIRVTCVKSWEEIKEGLKRINGFVQGL</sequence>
<dbReference type="InterPro" id="IPR004839">
    <property type="entry name" value="Aminotransferase_I/II_large"/>
</dbReference>
<dbReference type="PANTHER" id="PTHR46383">
    <property type="entry name" value="ASPARTATE AMINOTRANSFERASE"/>
    <property type="match status" value="1"/>
</dbReference>
<accession>A0ABT8KU33</accession>
<dbReference type="GO" id="GO:0008483">
    <property type="term" value="F:transaminase activity"/>
    <property type="evidence" value="ECO:0007669"/>
    <property type="project" value="UniProtKB-KW"/>
</dbReference>
<evidence type="ECO:0000313" key="8">
    <source>
        <dbReference type="EMBL" id="MDN5204291.1"/>
    </source>
</evidence>
<evidence type="ECO:0000259" key="7">
    <source>
        <dbReference type="Pfam" id="PF00155"/>
    </source>
</evidence>
<dbReference type="Pfam" id="PF00155">
    <property type="entry name" value="Aminotran_1_2"/>
    <property type="match status" value="1"/>
</dbReference>
<protein>
    <recommendedName>
        <fullName evidence="6">Aminotransferase</fullName>
        <ecNumber evidence="6">2.6.1.-</ecNumber>
    </recommendedName>
</protein>
<evidence type="ECO:0000256" key="5">
    <source>
        <dbReference type="ARBA" id="ARBA00022898"/>
    </source>
</evidence>
<dbReference type="Gene3D" id="3.40.640.10">
    <property type="entry name" value="Type I PLP-dependent aspartate aminotransferase-like (Major domain)"/>
    <property type="match status" value="1"/>
</dbReference>
<dbReference type="RefSeq" id="WP_346754316.1">
    <property type="nucleotide sequence ID" value="NZ_JAUJEA010000010.1"/>
</dbReference>
<dbReference type="InterPro" id="IPR015424">
    <property type="entry name" value="PyrdxlP-dep_Trfase"/>
</dbReference>
<gene>
    <name evidence="8" type="ORF">QQ008_23060</name>
</gene>
<name>A0ABT8KU33_9BACT</name>
<evidence type="ECO:0000256" key="1">
    <source>
        <dbReference type="ARBA" id="ARBA00001933"/>
    </source>
</evidence>
<dbReference type="InterPro" id="IPR015422">
    <property type="entry name" value="PyrdxlP-dep_Trfase_small"/>
</dbReference>